<evidence type="ECO:0000256" key="7">
    <source>
        <dbReference type="ARBA" id="ARBA00036813"/>
    </source>
</evidence>
<dbReference type="PANTHER" id="PTHR43272">
    <property type="entry name" value="LONG-CHAIN-FATTY-ACID--COA LIGASE"/>
    <property type="match status" value="1"/>
</dbReference>
<dbReference type="EMBL" id="GHBR01000041">
    <property type="protein sequence ID" value="NDJ95641.1"/>
    <property type="molecule type" value="Transcribed_RNA"/>
</dbReference>
<keyword evidence="4" id="KW-0443">Lipid metabolism</keyword>
<dbReference type="InterPro" id="IPR020845">
    <property type="entry name" value="AMP-binding_CS"/>
</dbReference>
<sequence>MLYIFIAIFRQDLFFILGMEETEEIVLINDTRFYEKLIVAIVKGVGYGLGSIPLIPRLLKQGLAPNSRASSQQSIKYKENGSTVYRSCSSKDGLSSEFKGIKTINYFFLESAKKYPTRRCMGKRVLLSMSTKEDLTTNKNTVQYEFGDFVWMTYGQVSNMVENVCKKLIDLGFNRDRKMVLFCNTSPDWLTMNLSLINISSPVVTVYFNLPDDSIKYALNLTEARGIMVDEKSYPRILKLIDDLPFLEYIITTSHIKPIDITERPPKRVKVTDFIEFIKYESATNPNSCQPQNTNDIALIMFTSGTTGTPKGVMISHRNIIAVTAGIKDIKLLAKYNIYAAFLPSAHIFEYYMGKLF</sequence>
<comment type="catalytic activity">
    <reaction evidence="7">
        <text>a long-chain fatty acid + ATP + CoA = a long-chain fatty acyl-CoA + AMP + diphosphate</text>
        <dbReference type="Rhea" id="RHEA:15421"/>
        <dbReference type="ChEBI" id="CHEBI:30616"/>
        <dbReference type="ChEBI" id="CHEBI:33019"/>
        <dbReference type="ChEBI" id="CHEBI:57287"/>
        <dbReference type="ChEBI" id="CHEBI:57560"/>
        <dbReference type="ChEBI" id="CHEBI:83139"/>
        <dbReference type="ChEBI" id="CHEBI:456215"/>
        <dbReference type="EC" id="6.2.1.3"/>
    </reaction>
</comment>
<keyword evidence="5" id="KW-0067">ATP-binding</keyword>
<reference evidence="9" key="1">
    <citation type="submission" date="2018-11" db="EMBL/GenBank/DDBJ databases">
        <title>Myxobolus squamalis genome and transcriptome.</title>
        <authorList>
            <person name="Yahalomi D."/>
            <person name="Atkinson S.D."/>
            <person name="Neuhof M."/>
            <person name="Chang E.S."/>
            <person name="Philippe H."/>
            <person name="Cartwright P."/>
            <person name="Bartholomew J.L."/>
            <person name="Huchon D."/>
        </authorList>
    </citation>
    <scope>NUCLEOTIDE SEQUENCE</scope>
    <source>
        <strain evidence="9">71B08</strain>
        <tissue evidence="9">Whole</tissue>
    </source>
</reference>
<dbReference type="PANTHER" id="PTHR43272:SF83">
    <property type="entry name" value="ACYL-COA SYNTHETASE LONG-CHAIN, ISOFORM J"/>
    <property type="match status" value="1"/>
</dbReference>
<accession>A0A6B2G2M6</accession>
<dbReference type="InterPro" id="IPR042099">
    <property type="entry name" value="ANL_N_sf"/>
</dbReference>
<name>A0A6B2G2M6_MYXSQ</name>
<proteinExistence type="inferred from homology"/>
<dbReference type="Gene3D" id="3.40.50.12780">
    <property type="entry name" value="N-terminal domain of ligase-like"/>
    <property type="match status" value="1"/>
</dbReference>
<evidence type="ECO:0000313" key="9">
    <source>
        <dbReference type="EMBL" id="NDJ95641.1"/>
    </source>
</evidence>
<evidence type="ECO:0000256" key="2">
    <source>
        <dbReference type="ARBA" id="ARBA00022598"/>
    </source>
</evidence>
<feature type="domain" description="AMP-dependent synthetase/ligase" evidence="8">
    <location>
        <begin position="139"/>
        <end position="352"/>
    </location>
</feature>
<dbReference type="InterPro" id="IPR000873">
    <property type="entry name" value="AMP-dep_synth/lig_dom"/>
</dbReference>
<protein>
    <recommendedName>
        <fullName evidence="6">long-chain-fatty-acid--CoA ligase</fullName>
        <ecNumber evidence="6">6.2.1.3</ecNumber>
    </recommendedName>
</protein>
<dbReference type="GO" id="GO:0005783">
    <property type="term" value="C:endoplasmic reticulum"/>
    <property type="evidence" value="ECO:0007669"/>
    <property type="project" value="TreeGrafter"/>
</dbReference>
<organism evidence="9">
    <name type="scientific">Myxobolus squamalis</name>
    <name type="common">Myxosporean</name>
    <dbReference type="NCBI Taxonomy" id="59785"/>
    <lineage>
        <taxon>Eukaryota</taxon>
        <taxon>Metazoa</taxon>
        <taxon>Cnidaria</taxon>
        <taxon>Myxozoa</taxon>
        <taxon>Myxosporea</taxon>
        <taxon>Bivalvulida</taxon>
        <taxon>Platysporina</taxon>
        <taxon>Myxobolidae</taxon>
        <taxon>Myxobolus</taxon>
    </lineage>
</organism>
<comment type="similarity">
    <text evidence="1">Belongs to the ATP-dependent AMP-binding enzyme family.</text>
</comment>
<evidence type="ECO:0000259" key="8">
    <source>
        <dbReference type="Pfam" id="PF00501"/>
    </source>
</evidence>
<keyword evidence="2" id="KW-0436">Ligase</keyword>
<dbReference type="SUPFAM" id="SSF56801">
    <property type="entry name" value="Acetyl-CoA synthetase-like"/>
    <property type="match status" value="1"/>
</dbReference>
<dbReference type="EC" id="6.2.1.3" evidence="6"/>
<dbReference type="Pfam" id="PF00501">
    <property type="entry name" value="AMP-binding"/>
    <property type="match status" value="1"/>
</dbReference>
<dbReference type="PROSITE" id="PS00455">
    <property type="entry name" value="AMP_BINDING"/>
    <property type="match status" value="1"/>
</dbReference>
<evidence type="ECO:0000256" key="4">
    <source>
        <dbReference type="ARBA" id="ARBA00022832"/>
    </source>
</evidence>
<evidence type="ECO:0000256" key="5">
    <source>
        <dbReference type="ARBA" id="ARBA00022840"/>
    </source>
</evidence>
<dbReference type="GO" id="GO:0005524">
    <property type="term" value="F:ATP binding"/>
    <property type="evidence" value="ECO:0007669"/>
    <property type="project" value="UniProtKB-KW"/>
</dbReference>
<keyword evidence="3" id="KW-0547">Nucleotide-binding</keyword>
<dbReference type="AlphaFoldDB" id="A0A6B2G2M6"/>
<evidence type="ECO:0000256" key="3">
    <source>
        <dbReference type="ARBA" id="ARBA00022741"/>
    </source>
</evidence>
<evidence type="ECO:0000256" key="6">
    <source>
        <dbReference type="ARBA" id="ARBA00026121"/>
    </source>
</evidence>
<dbReference type="GO" id="GO:0016020">
    <property type="term" value="C:membrane"/>
    <property type="evidence" value="ECO:0007669"/>
    <property type="project" value="TreeGrafter"/>
</dbReference>
<dbReference type="GO" id="GO:0004467">
    <property type="term" value="F:long-chain fatty acid-CoA ligase activity"/>
    <property type="evidence" value="ECO:0007669"/>
    <property type="project" value="UniProtKB-EC"/>
</dbReference>
<keyword evidence="4" id="KW-0276">Fatty acid metabolism</keyword>
<evidence type="ECO:0000256" key="1">
    <source>
        <dbReference type="ARBA" id="ARBA00006432"/>
    </source>
</evidence>